<comment type="caution">
    <text evidence="11">The sequence shown here is derived from an EMBL/GenBank/DDBJ whole genome shotgun (WGS) entry which is preliminary data.</text>
</comment>
<proteinExistence type="inferred from homology"/>
<keyword evidence="5" id="KW-0819">tRNA processing</keyword>
<evidence type="ECO:0000256" key="8">
    <source>
        <dbReference type="ARBA" id="ARBA00022840"/>
    </source>
</evidence>
<dbReference type="GO" id="GO:0005737">
    <property type="term" value="C:cytoplasm"/>
    <property type="evidence" value="ECO:0007669"/>
    <property type="project" value="UniProtKB-SubCell"/>
</dbReference>
<dbReference type="GO" id="GO:0046872">
    <property type="term" value="F:metal ion binding"/>
    <property type="evidence" value="ECO:0007669"/>
    <property type="project" value="UniProtKB-KW"/>
</dbReference>
<dbReference type="EMBL" id="BBLG01000008">
    <property type="protein sequence ID" value="GAK77286.1"/>
    <property type="molecule type" value="Genomic_DNA"/>
</dbReference>
<evidence type="ECO:0000256" key="4">
    <source>
        <dbReference type="ARBA" id="ARBA00022490"/>
    </source>
</evidence>
<dbReference type="SUPFAM" id="SSF52540">
    <property type="entry name" value="P-loop containing nucleoside triphosphate hydrolases"/>
    <property type="match status" value="1"/>
</dbReference>
<dbReference type="Pfam" id="PF02367">
    <property type="entry name" value="TsaE"/>
    <property type="match status" value="1"/>
</dbReference>
<keyword evidence="7" id="KW-0547">Nucleotide-binding</keyword>
<keyword evidence="6" id="KW-0479">Metal-binding</keyword>
<dbReference type="Gene3D" id="3.40.50.300">
    <property type="entry name" value="P-loop containing nucleotide triphosphate hydrolases"/>
    <property type="match status" value="1"/>
</dbReference>
<evidence type="ECO:0000256" key="6">
    <source>
        <dbReference type="ARBA" id="ARBA00022723"/>
    </source>
</evidence>
<keyword evidence="9" id="KW-0460">Magnesium</keyword>
<comment type="similarity">
    <text evidence="2">Belongs to the TsaE family.</text>
</comment>
<dbReference type="InterPro" id="IPR003442">
    <property type="entry name" value="T6A_TsaE"/>
</dbReference>
<evidence type="ECO:0000256" key="10">
    <source>
        <dbReference type="ARBA" id="ARBA00032441"/>
    </source>
</evidence>
<dbReference type="InterPro" id="IPR027417">
    <property type="entry name" value="P-loop_NTPase"/>
</dbReference>
<dbReference type="Proteomes" id="UP000028980">
    <property type="component" value="Unassembled WGS sequence"/>
</dbReference>
<protein>
    <recommendedName>
        <fullName evidence="3">tRNA threonylcarbamoyladenosine biosynthesis protein TsaE</fullName>
    </recommendedName>
    <alternativeName>
        <fullName evidence="10">t(6)A37 threonylcarbamoyladenosine biosynthesis protein TsaE</fullName>
    </alternativeName>
</protein>
<evidence type="ECO:0000256" key="1">
    <source>
        <dbReference type="ARBA" id="ARBA00004496"/>
    </source>
</evidence>
<evidence type="ECO:0000256" key="3">
    <source>
        <dbReference type="ARBA" id="ARBA00019010"/>
    </source>
</evidence>
<dbReference type="GO" id="GO:0005524">
    <property type="term" value="F:ATP binding"/>
    <property type="evidence" value="ECO:0007669"/>
    <property type="project" value="UniProtKB-KW"/>
</dbReference>
<evidence type="ECO:0000256" key="9">
    <source>
        <dbReference type="ARBA" id="ARBA00022842"/>
    </source>
</evidence>
<evidence type="ECO:0000313" key="11">
    <source>
        <dbReference type="EMBL" id="GAK77286.1"/>
    </source>
</evidence>
<evidence type="ECO:0000256" key="2">
    <source>
        <dbReference type="ARBA" id="ARBA00007599"/>
    </source>
</evidence>
<evidence type="ECO:0000256" key="7">
    <source>
        <dbReference type="ARBA" id="ARBA00022741"/>
    </source>
</evidence>
<dbReference type="PANTHER" id="PTHR33540:SF2">
    <property type="entry name" value="TRNA THREONYLCARBAMOYLADENOSINE BIOSYNTHESIS PROTEIN TSAE"/>
    <property type="match status" value="1"/>
</dbReference>
<dbReference type="AlphaFoldDB" id="A0A081DEE0"/>
<reference evidence="11 12" key="1">
    <citation type="journal article" date="2014" name="Genome Announc.">
        <title>Draft Genome Sequences of Marine Flavobacterium Nonlabens Strains NR17, NR24, NR27, NR32, NR33, and Ara13.</title>
        <authorList>
            <person name="Nakanishi M."/>
            <person name="Meirelles P."/>
            <person name="Suzuki R."/>
            <person name="Takatani N."/>
            <person name="Mino S."/>
            <person name="Suda W."/>
            <person name="Oshima K."/>
            <person name="Hattori M."/>
            <person name="Ohkuma M."/>
            <person name="Hosokawa M."/>
            <person name="Miyashita K."/>
            <person name="Thompson F.L."/>
            <person name="Niwa A."/>
            <person name="Sawabe T."/>
            <person name="Sawabe T."/>
        </authorList>
    </citation>
    <scope>NUCLEOTIDE SEQUENCE [LARGE SCALE GENOMIC DNA]</scope>
    <source>
        <strain evidence="12">JCM19296</strain>
    </source>
</reference>
<evidence type="ECO:0000256" key="5">
    <source>
        <dbReference type="ARBA" id="ARBA00022694"/>
    </source>
</evidence>
<gene>
    <name evidence="11" type="ORF">JCM19296_2893</name>
</gene>
<name>A0A081DEE0_NONUL</name>
<keyword evidence="4" id="KW-0963">Cytoplasm</keyword>
<dbReference type="GO" id="GO:0002949">
    <property type="term" value="P:tRNA threonylcarbamoyladenosine modification"/>
    <property type="evidence" value="ECO:0007669"/>
    <property type="project" value="InterPro"/>
</dbReference>
<evidence type="ECO:0000313" key="12">
    <source>
        <dbReference type="Proteomes" id="UP000028980"/>
    </source>
</evidence>
<keyword evidence="8" id="KW-0067">ATP-binding</keyword>
<sequence>MNITYHIDDIEQVARQILAHTTEKVILFNAPMGAGKTTLINAMCKQLGINEVTSSPTFSIVNEYKSDKVTVYHFDLYRLQDKEELLNIGIEEYLDSDAFLFVEWPELLMPYLESFTTITIENLSVNQRKIVLP</sequence>
<dbReference type="PANTHER" id="PTHR33540">
    <property type="entry name" value="TRNA THREONYLCARBAMOYLADENOSINE BIOSYNTHESIS PROTEIN TSAE"/>
    <property type="match status" value="1"/>
</dbReference>
<accession>A0A081DEE0</accession>
<organism evidence="11 12">
    <name type="scientific">Nonlabens ulvanivorans</name>
    <name type="common">Persicivirga ulvanivorans</name>
    <dbReference type="NCBI Taxonomy" id="906888"/>
    <lineage>
        <taxon>Bacteria</taxon>
        <taxon>Pseudomonadati</taxon>
        <taxon>Bacteroidota</taxon>
        <taxon>Flavobacteriia</taxon>
        <taxon>Flavobacteriales</taxon>
        <taxon>Flavobacteriaceae</taxon>
        <taxon>Nonlabens</taxon>
    </lineage>
</organism>
<comment type="subcellular location">
    <subcellularLocation>
        <location evidence="1">Cytoplasm</location>
    </subcellularLocation>
</comment>
<dbReference type="NCBIfam" id="TIGR00150">
    <property type="entry name" value="T6A_YjeE"/>
    <property type="match status" value="1"/>
</dbReference>